<dbReference type="PROSITE" id="PS50885">
    <property type="entry name" value="HAMP"/>
    <property type="match status" value="1"/>
</dbReference>
<dbReference type="RefSeq" id="WP_268060964.1">
    <property type="nucleotide sequence ID" value="NZ_JAPQFJ010000006.1"/>
</dbReference>
<dbReference type="Gene3D" id="1.10.287.130">
    <property type="match status" value="1"/>
</dbReference>
<dbReference type="SUPFAM" id="SSF55874">
    <property type="entry name" value="ATPase domain of HSP90 chaperone/DNA topoisomerase II/histidine kinase"/>
    <property type="match status" value="1"/>
</dbReference>
<evidence type="ECO:0000256" key="1">
    <source>
        <dbReference type="ARBA" id="ARBA00000085"/>
    </source>
</evidence>
<comment type="caution">
    <text evidence="14">The sequence shown here is derived from an EMBL/GenBank/DDBJ whole genome shotgun (WGS) entry which is preliminary data.</text>
</comment>
<evidence type="ECO:0000256" key="10">
    <source>
        <dbReference type="ARBA" id="ARBA00023136"/>
    </source>
</evidence>
<evidence type="ECO:0000256" key="6">
    <source>
        <dbReference type="ARBA" id="ARBA00022692"/>
    </source>
</evidence>
<dbReference type="SMART" id="SM00388">
    <property type="entry name" value="HisKA"/>
    <property type="match status" value="1"/>
</dbReference>
<dbReference type="PANTHER" id="PTHR45528">
    <property type="entry name" value="SENSOR HISTIDINE KINASE CPXA"/>
    <property type="match status" value="1"/>
</dbReference>
<organism evidence="14 15">
    <name type="scientific">Clostridium brassicae</name>
    <dbReference type="NCBI Taxonomy" id="2999072"/>
    <lineage>
        <taxon>Bacteria</taxon>
        <taxon>Bacillati</taxon>
        <taxon>Bacillota</taxon>
        <taxon>Clostridia</taxon>
        <taxon>Eubacteriales</taxon>
        <taxon>Clostridiaceae</taxon>
        <taxon>Clostridium</taxon>
    </lineage>
</organism>
<comment type="subcellular location">
    <subcellularLocation>
        <location evidence="2">Membrane</location>
        <topology evidence="2">Multi-pass membrane protein</topology>
    </subcellularLocation>
</comment>
<evidence type="ECO:0000256" key="2">
    <source>
        <dbReference type="ARBA" id="ARBA00004141"/>
    </source>
</evidence>
<dbReference type="SUPFAM" id="SSF47384">
    <property type="entry name" value="Homodimeric domain of signal transducing histidine kinase"/>
    <property type="match status" value="1"/>
</dbReference>
<evidence type="ECO:0000313" key="14">
    <source>
        <dbReference type="EMBL" id="MCY6958552.1"/>
    </source>
</evidence>
<accession>A0ABT4D8B9</accession>
<keyword evidence="10 11" id="KW-0472">Membrane</keyword>
<dbReference type="InterPro" id="IPR004358">
    <property type="entry name" value="Sig_transdc_His_kin-like_C"/>
</dbReference>
<dbReference type="InterPro" id="IPR036097">
    <property type="entry name" value="HisK_dim/P_sf"/>
</dbReference>
<name>A0ABT4D8B9_9CLOT</name>
<dbReference type="InterPro" id="IPR003660">
    <property type="entry name" value="HAMP_dom"/>
</dbReference>
<keyword evidence="8 11" id="KW-1133">Transmembrane helix</keyword>
<dbReference type="Pfam" id="PF02518">
    <property type="entry name" value="HATPase_c"/>
    <property type="match status" value="1"/>
</dbReference>
<dbReference type="GO" id="GO:0016301">
    <property type="term" value="F:kinase activity"/>
    <property type="evidence" value="ECO:0007669"/>
    <property type="project" value="UniProtKB-KW"/>
</dbReference>
<reference evidence="14" key="1">
    <citation type="submission" date="2022-12" db="EMBL/GenBank/DDBJ databases">
        <title>Clostridium sp. nov., isolated from industrial wastewater.</title>
        <authorList>
            <person name="Jiayan W."/>
        </authorList>
    </citation>
    <scope>NUCLEOTIDE SEQUENCE</scope>
    <source>
        <strain evidence="14">ZC22-4</strain>
    </source>
</reference>
<dbReference type="InterPro" id="IPR005467">
    <property type="entry name" value="His_kinase_dom"/>
</dbReference>
<dbReference type="InterPro" id="IPR050398">
    <property type="entry name" value="HssS/ArlS-like"/>
</dbReference>
<dbReference type="PANTHER" id="PTHR45528:SF10">
    <property type="entry name" value="METHYL-ACCEPTING CHEMOTAXIS PROTEIN"/>
    <property type="match status" value="1"/>
</dbReference>
<dbReference type="SUPFAM" id="SSF158472">
    <property type="entry name" value="HAMP domain-like"/>
    <property type="match status" value="1"/>
</dbReference>
<keyword evidence="15" id="KW-1185">Reference proteome</keyword>
<keyword evidence="6 11" id="KW-0812">Transmembrane</keyword>
<keyword evidence="9" id="KW-0902">Two-component regulatory system</keyword>
<dbReference type="Gene3D" id="6.10.340.10">
    <property type="match status" value="1"/>
</dbReference>
<dbReference type="SMART" id="SM00304">
    <property type="entry name" value="HAMP"/>
    <property type="match status" value="1"/>
</dbReference>
<feature type="domain" description="Histidine kinase" evidence="12">
    <location>
        <begin position="274"/>
        <end position="489"/>
    </location>
</feature>
<evidence type="ECO:0000256" key="5">
    <source>
        <dbReference type="ARBA" id="ARBA00022679"/>
    </source>
</evidence>
<evidence type="ECO:0000259" key="13">
    <source>
        <dbReference type="PROSITE" id="PS50885"/>
    </source>
</evidence>
<evidence type="ECO:0000259" key="12">
    <source>
        <dbReference type="PROSITE" id="PS50109"/>
    </source>
</evidence>
<dbReference type="PROSITE" id="PS50109">
    <property type="entry name" value="HIS_KIN"/>
    <property type="match status" value="1"/>
</dbReference>
<feature type="domain" description="HAMP" evidence="13">
    <location>
        <begin position="200"/>
        <end position="252"/>
    </location>
</feature>
<evidence type="ECO:0000313" key="15">
    <source>
        <dbReference type="Proteomes" id="UP001144612"/>
    </source>
</evidence>
<dbReference type="CDD" id="cd06225">
    <property type="entry name" value="HAMP"/>
    <property type="match status" value="1"/>
</dbReference>
<feature type="transmembrane region" description="Helical" evidence="11">
    <location>
        <begin position="7"/>
        <end position="27"/>
    </location>
</feature>
<keyword evidence="7 14" id="KW-0418">Kinase</keyword>
<evidence type="ECO:0000256" key="11">
    <source>
        <dbReference type="SAM" id="Phobius"/>
    </source>
</evidence>
<sequence>MKTTIRFKFPIGFFIIFSVSFLILIFATNNILEKNNEATITREMKAFKKNSNAYIKQSFMISHLNNDKMISQLNNDDIYFSQIAKDTAKELRVITESEVCAYNIDGKLIHNTSKIKPNEYEDLINAISGSTSYVVRKDKNKTMVYFSYPVVIDNNKVGILRFIKDYSLLYAQSSHISEVVFYTALVVFIIAFIFSYLLSRNISIPLLKLNQAANKVAVGDLDVSLDIKRRDELGELTRNFNKMVKKISDQIVTIQKDRDSLIEINNYKKDFFDNVTHELKTPLTTILGYAEMIQENAFTDKEFFNIGINHIINESNRLHNMVLKLLELSKDSFVIEDELKDIDIGYLLKDTCEGIKLKAERYKNTILYEVNKKIYIYGNSDKLRQVFINIIDNAIKYGYSDSPIKVSVEEKGSFAEISITNNGDGIAEEHISQIFTPFYRIDKIKSRELGSCGLGLSISNTIIEKHKGKIEIVSQPYKETTVIVRLPLC</sequence>
<feature type="transmembrane region" description="Helical" evidence="11">
    <location>
        <begin position="179"/>
        <end position="198"/>
    </location>
</feature>
<protein>
    <recommendedName>
        <fullName evidence="3">histidine kinase</fullName>
        <ecNumber evidence="3">2.7.13.3</ecNumber>
    </recommendedName>
</protein>
<dbReference type="SMART" id="SM00387">
    <property type="entry name" value="HATPase_c"/>
    <property type="match status" value="1"/>
</dbReference>
<dbReference type="Pfam" id="PF00512">
    <property type="entry name" value="HisKA"/>
    <property type="match status" value="1"/>
</dbReference>
<evidence type="ECO:0000256" key="4">
    <source>
        <dbReference type="ARBA" id="ARBA00022553"/>
    </source>
</evidence>
<dbReference type="Gene3D" id="3.30.565.10">
    <property type="entry name" value="Histidine kinase-like ATPase, C-terminal domain"/>
    <property type="match status" value="1"/>
</dbReference>
<evidence type="ECO:0000256" key="8">
    <source>
        <dbReference type="ARBA" id="ARBA00022989"/>
    </source>
</evidence>
<evidence type="ECO:0000256" key="9">
    <source>
        <dbReference type="ARBA" id="ARBA00023012"/>
    </source>
</evidence>
<dbReference type="InterPro" id="IPR003594">
    <property type="entry name" value="HATPase_dom"/>
</dbReference>
<keyword evidence="5" id="KW-0808">Transferase</keyword>
<dbReference type="Pfam" id="PF00672">
    <property type="entry name" value="HAMP"/>
    <property type="match status" value="1"/>
</dbReference>
<dbReference type="InterPro" id="IPR003661">
    <property type="entry name" value="HisK_dim/P_dom"/>
</dbReference>
<dbReference type="InterPro" id="IPR036890">
    <property type="entry name" value="HATPase_C_sf"/>
</dbReference>
<dbReference type="EMBL" id="JAPQFJ010000006">
    <property type="protein sequence ID" value="MCY6958552.1"/>
    <property type="molecule type" value="Genomic_DNA"/>
</dbReference>
<comment type="catalytic activity">
    <reaction evidence="1">
        <text>ATP + protein L-histidine = ADP + protein N-phospho-L-histidine.</text>
        <dbReference type="EC" id="2.7.13.3"/>
    </reaction>
</comment>
<evidence type="ECO:0000256" key="7">
    <source>
        <dbReference type="ARBA" id="ARBA00022777"/>
    </source>
</evidence>
<dbReference type="Proteomes" id="UP001144612">
    <property type="component" value="Unassembled WGS sequence"/>
</dbReference>
<gene>
    <name evidence="14" type="ORF">OW729_08050</name>
</gene>
<proteinExistence type="predicted"/>
<evidence type="ECO:0000256" key="3">
    <source>
        <dbReference type="ARBA" id="ARBA00012438"/>
    </source>
</evidence>
<keyword evidence="4" id="KW-0597">Phosphoprotein</keyword>
<dbReference type="CDD" id="cd00082">
    <property type="entry name" value="HisKA"/>
    <property type="match status" value="1"/>
</dbReference>
<dbReference type="PRINTS" id="PR00344">
    <property type="entry name" value="BCTRLSENSOR"/>
</dbReference>
<dbReference type="EC" id="2.7.13.3" evidence="3"/>